<keyword evidence="6 7" id="KW-0472">Membrane</keyword>
<evidence type="ECO:0000256" key="8">
    <source>
        <dbReference type="SAM" id="Phobius"/>
    </source>
</evidence>
<dbReference type="GO" id="GO:0016746">
    <property type="term" value="F:acyltransferase activity"/>
    <property type="evidence" value="ECO:0007669"/>
    <property type="project" value="UniProtKB-KW"/>
</dbReference>
<feature type="transmembrane region" description="Helical" evidence="8">
    <location>
        <begin position="23"/>
        <end position="44"/>
    </location>
</feature>
<feature type="transmembrane region" description="Helical" evidence="8">
    <location>
        <begin position="385"/>
        <end position="406"/>
    </location>
</feature>
<evidence type="ECO:0000256" key="5">
    <source>
        <dbReference type="ARBA" id="ARBA00022989"/>
    </source>
</evidence>
<dbReference type="PANTHER" id="PTHR13285:SF18">
    <property type="entry name" value="PROTEIN-CYSTEINE N-PALMITOYLTRANSFERASE RASP"/>
    <property type="match status" value="1"/>
</dbReference>
<dbReference type="PANTHER" id="PTHR13285">
    <property type="entry name" value="ACYLTRANSFERASE"/>
    <property type="match status" value="1"/>
</dbReference>
<evidence type="ECO:0000313" key="10">
    <source>
        <dbReference type="Proteomes" id="UP000886886"/>
    </source>
</evidence>
<evidence type="ECO:0000256" key="3">
    <source>
        <dbReference type="ARBA" id="ARBA00022475"/>
    </source>
</evidence>
<evidence type="ECO:0000256" key="2">
    <source>
        <dbReference type="ARBA" id="ARBA00010323"/>
    </source>
</evidence>
<evidence type="ECO:0000256" key="1">
    <source>
        <dbReference type="ARBA" id="ARBA00004651"/>
    </source>
</evidence>
<keyword evidence="7" id="KW-0012">Acyltransferase</keyword>
<dbReference type="AlphaFoldDB" id="A0A9D1D1D1"/>
<organism evidence="9 10">
    <name type="scientific">Candidatus Limivivens merdigallinarum</name>
    <dbReference type="NCBI Taxonomy" id="2840859"/>
    <lineage>
        <taxon>Bacteria</taxon>
        <taxon>Bacillati</taxon>
        <taxon>Bacillota</taxon>
        <taxon>Clostridia</taxon>
        <taxon>Lachnospirales</taxon>
        <taxon>Lachnospiraceae</taxon>
        <taxon>Lachnospiraceae incertae sedis</taxon>
        <taxon>Candidatus Limivivens</taxon>
    </lineage>
</organism>
<feature type="transmembrane region" description="Helical" evidence="8">
    <location>
        <begin position="120"/>
        <end position="138"/>
    </location>
</feature>
<reference evidence="9" key="1">
    <citation type="submission" date="2020-10" db="EMBL/GenBank/DDBJ databases">
        <authorList>
            <person name="Gilroy R."/>
        </authorList>
    </citation>
    <scope>NUCLEOTIDE SEQUENCE</scope>
    <source>
        <strain evidence="9">ChiSjej3B21-11622</strain>
    </source>
</reference>
<comment type="similarity">
    <text evidence="2 7">Belongs to the membrane-bound acyltransferase family.</text>
</comment>
<evidence type="ECO:0000256" key="6">
    <source>
        <dbReference type="ARBA" id="ARBA00023136"/>
    </source>
</evidence>
<evidence type="ECO:0000256" key="4">
    <source>
        <dbReference type="ARBA" id="ARBA00022692"/>
    </source>
</evidence>
<dbReference type="PIRSF" id="PIRSF500217">
    <property type="entry name" value="AlgI"/>
    <property type="match status" value="1"/>
</dbReference>
<feature type="transmembrane region" description="Helical" evidence="8">
    <location>
        <begin position="480"/>
        <end position="496"/>
    </location>
</feature>
<accession>A0A9D1D1D1</accession>
<keyword evidence="4 8" id="KW-0812">Transmembrane</keyword>
<name>A0A9D1D1D1_9FIRM</name>
<dbReference type="Pfam" id="PF03062">
    <property type="entry name" value="MBOAT"/>
    <property type="match status" value="1"/>
</dbReference>
<dbReference type="InterPro" id="IPR004299">
    <property type="entry name" value="MBOAT_fam"/>
</dbReference>
<evidence type="ECO:0000313" key="9">
    <source>
        <dbReference type="EMBL" id="HIQ95614.1"/>
    </source>
</evidence>
<comment type="caution">
    <text evidence="9">The sequence shown here is derived from an EMBL/GenBank/DDBJ whole genome shotgun (WGS) entry which is preliminary data.</text>
</comment>
<feature type="transmembrane region" description="Helical" evidence="8">
    <location>
        <begin position="360"/>
        <end position="379"/>
    </location>
</feature>
<dbReference type="PIRSF" id="PIRSF016636">
    <property type="entry name" value="AlgI_DltB"/>
    <property type="match status" value="1"/>
</dbReference>
<feature type="transmembrane region" description="Helical" evidence="8">
    <location>
        <begin position="64"/>
        <end position="83"/>
    </location>
</feature>
<dbReference type="InterPro" id="IPR051085">
    <property type="entry name" value="MB_O-acyltransferase"/>
</dbReference>
<feature type="transmembrane region" description="Helical" evidence="8">
    <location>
        <begin position="432"/>
        <end position="453"/>
    </location>
</feature>
<dbReference type="InterPro" id="IPR024194">
    <property type="entry name" value="Ac/AlaTfrase_AlgI/DltB"/>
</dbReference>
<dbReference type="Proteomes" id="UP000886886">
    <property type="component" value="Unassembled WGS sequence"/>
</dbReference>
<evidence type="ECO:0000256" key="7">
    <source>
        <dbReference type="PIRNR" id="PIRNR016636"/>
    </source>
</evidence>
<comment type="subcellular location">
    <subcellularLocation>
        <location evidence="1">Cell membrane</location>
        <topology evidence="1">Multi-pass membrane protein</topology>
    </subcellularLocation>
</comment>
<feature type="transmembrane region" description="Helical" evidence="8">
    <location>
        <begin position="261"/>
        <end position="281"/>
    </location>
</feature>
<dbReference type="EMBL" id="DVFT01000049">
    <property type="protein sequence ID" value="HIQ95614.1"/>
    <property type="molecule type" value="Genomic_DNA"/>
</dbReference>
<keyword evidence="7" id="KW-0808">Transferase</keyword>
<sequence>MLKETWNDTWLEYLAKIFGGSEMAYNTTVFFLFLAVFLCVYFLLRKPRGRRNWILIGSLVFYAWSGWEALIIVLFTAVVVYWTTRRMEKVYGKYEAQKEQFSPKEQVKLLAGYKKRTKQYFLTALILILAIWIFVKAGRLMGWETVTTFAEVWQRKGMIVPLGISYYSLSAIGYMLEVYWRRVKPEHNFLNLFTVMIYFPHIVQGPISRYDGLLKQLKALPSFQYERVCQGLQLMLWGYIKKMVIADRLVVYTSAVFGDPMNFAGVEMLLAVILSVFQLYADFSGCMDIVRGISEAVGIDLDENFRQPLFARDAQEFWSRWHITLGAWSKDYLYLPIAFNPRFMKVTSRMKKEGKKRLSAFLRGFCPLIAVWLFTGLWHGTGLDYLAWGMYWCLLMAIAQEGRPLFQKLTKSLKINPDTAAYRIFQAVRTSMLFAVGRTFTVAGSLSGFVMIWKQMFAESRVWTLFDGSLYQHGLDQKDFYVALFGIALILLVDMLHERGISIRKKIGDQKLVVRWMIYYGALFALIVVGVYGPAYDAASFVYGAF</sequence>
<protein>
    <submittedName>
        <fullName evidence="9">MBOAT family protein</fullName>
    </submittedName>
</protein>
<keyword evidence="5 8" id="KW-1133">Transmembrane helix</keyword>
<keyword evidence="3 7" id="KW-1003">Cell membrane</keyword>
<dbReference type="InterPro" id="IPR028362">
    <property type="entry name" value="AlgI"/>
</dbReference>
<feature type="transmembrane region" description="Helical" evidence="8">
    <location>
        <begin position="517"/>
        <end position="536"/>
    </location>
</feature>
<dbReference type="GO" id="GO:0042121">
    <property type="term" value="P:alginic acid biosynthetic process"/>
    <property type="evidence" value="ECO:0007669"/>
    <property type="project" value="InterPro"/>
</dbReference>
<feature type="transmembrane region" description="Helical" evidence="8">
    <location>
        <begin position="158"/>
        <end position="176"/>
    </location>
</feature>
<reference evidence="9" key="2">
    <citation type="journal article" date="2021" name="PeerJ">
        <title>Extensive microbial diversity within the chicken gut microbiome revealed by metagenomics and culture.</title>
        <authorList>
            <person name="Gilroy R."/>
            <person name="Ravi A."/>
            <person name="Getino M."/>
            <person name="Pursley I."/>
            <person name="Horton D.L."/>
            <person name="Alikhan N.F."/>
            <person name="Baker D."/>
            <person name="Gharbi K."/>
            <person name="Hall N."/>
            <person name="Watson M."/>
            <person name="Adriaenssens E.M."/>
            <person name="Foster-Nyarko E."/>
            <person name="Jarju S."/>
            <person name="Secka A."/>
            <person name="Antonio M."/>
            <person name="Oren A."/>
            <person name="Chaudhuri R.R."/>
            <person name="La Ragione R."/>
            <person name="Hildebrand F."/>
            <person name="Pallen M.J."/>
        </authorList>
    </citation>
    <scope>NUCLEOTIDE SEQUENCE</scope>
    <source>
        <strain evidence="9">ChiSjej3B21-11622</strain>
    </source>
</reference>
<dbReference type="GO" id="GO:0005886">
    <property type="term" value="C:plasma membrane"/>
    <property type="evidence" value="ECO:0007669"/>
    <property type="project" value="UniProtKB-SubCell"/>
</dbReference>
<proteinExistence type="inferred from homology"/>
<gene>
    <name evidence="9" type="ORF">IAB26_03530</name>
</gene>
<feature type="transmembrane region" description="Helical" evidence="8">
    <location>
        <begin position="188"/>
        <end position="207"/>
    </location>
</feature>